<dbReference type="KEGG" id="hhe:HH_1231"/>
<reference evidence="3 4" key="1">
    <citation type="journal article" date="2003" name="Proc. Natl. Acad. Sci. U.S.A.">
        <title>The complete genome sequence of the carcinogenic bacterium Helicobacter hepaticus.</title>
        <authorList>
            <person name="Suerbaum S."/>
            <person name="Josenhans C."/>
            <person name="Sterzenbach T."/>
            <person name="Drescher B."/>
            <person name="Brandt P."/>
            <person name="Bell M."/>
            <person name="Droege M."/>
            <person name="Fartmann B."/>
            <person name="Fischer H.-P."/>
            <person name="Ge Z."/>
            <person name="Hoerster A."/>
            <person name="Holland R."/>
            <person name="Klein K."/>
            <person name="Koenig J."/>
            <person name="Macko L."/>
            <person name="Mendz G.L."/>
            <person name="Nyakatura G."/>
            <person name="Schauer D.B."/>
            <person name="Shen Z."/>
            <person name="Weber J."/>
            <person name="Frosch M."/>
            <person name="Fox J.G."/>
        </authorList>
    </citation>
    <scope>NUCLEOTIDE SEQUENCE [LARGE SCALE GENOMIC DNA]</scope>
    <source>
        <strain evidence="4">ATCC 51449 / 3B1</strain>
    </source>
</reference>
<dbReference type="OrthoDB" id="5320427at2"/>
<keyword evidence="1" id="KW-0732">Signal</keyword>
<evidence type="ECO:0000256" key="1">
    <source>
        <dbReference type="SAM" id="SignalP"/>
    </source>
</evidence>
<proteinExistence type="predicted"/>
<dbReference type="InterPro" id="IPR025411">
    <property type="entry name" value="DUF4136"/>
</dbReference>
<dbReference type="AlphaFoldDB" id="Q7VGT9"/>
<dbReference type="Pfam" id="PF13590">
    <property type="entry name" value="DUF4136"/>
    <property type="match status" value="1"/>
</dbReference>
<organism evidence="3 4">
    <name type="scientific">Helicobacter hepaticus (strain ATCC 51449 / 3B1)</name>
    <dbReference type="NCBI Taxonomy" id="235279"/>
    <lineage>
        <taxon>Bacteria</taxon>
        <taxon>Pseudomonadati</taxon>
        <taxon>Campylobacterota</taxon>
        <taxon>Epsilonproteobacteria</taxon>
        <taxon>Campylobacterales</taxon>
        <taxon>Helicobacteraceae</taxon>
        <taxon>Helicobacter</taxon>
    </lineage>
</organism>
<name>Q7VGT9_HELHP</name>
<dbReference type="PROSITE" id="PS51257">
    <property type="entry name" value="PROKAR_LIPOPROTEIN"/>
    <property type="match status" value="1"/>
</dbReference>
<dbReference type="Proteomes" id="UP000002495">
    <property type="component" value="Chromosome"/>
</dbReference>
<accession>Q7VGT9</accession>
<feature type="signal peptide" evidence="1">
    <location>
        <begin position="1"/>
        <end position="21"/>
    </location>
</feature>
<dbReference type="HOGENOM" id="CLU_707452_0_0_7"/>
<sequence>MKVLIIFVIFLLSGCSTTAYYKTQQNRYYHIDEQESVFILEPTKSNMEDKNFAKLLSHTLKNNGFKLSESAKCGFTFSLQEPTYKNVGSYTIHNSYGGYTSSIPTPQIIYYTYNTKYKNIYLDFACLDANNTLEHIWEGFASATLDEYNANKEKMIDNLVVLAVDNYEAYDGSLSIGGNQNVRKFLQKERAKNMILIGSDVGIGLLQGKMNDRISLSLYGYYDDITSVDNSLNIPLNIRVGYLRKLPKQYIIGANIVYTKNFSNGMDIETTRNTHSSNQTHYSSVNTAMLKSEQIGIEAVLGMTKSFLLGIGLSKDINSSLTFPINNYPGITKDINALYMPIRLALIGGGVDTDLLFSVEVATSIPLSGKYYIKNQFSFSIGISYPIYLW</sequence>
<feature type="chain" id="PRO_5004292523" description="DUF4136 domain-containing protein" evidence="1">
    <location>
        <begin position="22"/>
        <end position="390"/>
    </location>
</feature>
<evidence type="ECO:0000313" key="3">
    <source>
        <dbReference type="EMBL" id="AAP77828.1"/>
    </source>
</evidence>
<gene>
    <name evidence="3" type="ordered locus">HH_1231</name>
</gene>
<evidence type="ECO:0000259" key="2">
    <source>
        <dbReference type="Pfam" id="PF13590"/>
    </source>
</evidence>
<protein>
    <recommendedName>
        <fullName evidence="2">DUF4136 domain-containing protein</fullName>
    </recommendedName>
</protein>
<evidence type="ECO:0000313" key="4">
    <source>
        <dbReference type="Proteomes" id="UP000002495"/>
    </source>
</evidence>
<feature type="domain" description="DUF4136" evidence="2">
    <location>
        <begin position="24"/>
        <end position="167"/>
    </location>
</feature>
<dbReference type="RefSeq" id="WP_011116071.1">
    <property type="nucleotide sequence ID" value="NC_004917.1"/>
</dbReference>
<dbReference type="EMBL" id="AE017125">
    <property type="protein sequence ID" value="AAP77828.1"/>
    <property type="molecule type" value="Genomic_DNA"/>
</dbReference>
<keyword evidence="4" id="KW-1185">Reference proteome</keyword>
<dbReference type="Gene3D" id="3.30.160.670">
    <property type="match status" value="1"/>
</dbReference>